<dbReference type="InterPro" id="IPR005835">
    <property type="entry name" value="NTP_transferase_dom"/>
</dbReference>
<reference evidence="2 3" key="1">
    <citation type="submission" date="2017-10" db="EMBL/GenBank/DDBJ databases">
        <title>Novel microbial diversity and functional potential in the marine mammal oral microbiome.</title>
        <authorList>
            <person name="Dudek N.K."/>
            <person name="Sun C.L."/>
            <person name="Burstein D."/>
            <person name="Kantor R.S."/>
            <person name="Aliaga Goltsman D.S."/>
            <person name="Bik E.M."/>
            <person name="Thomas B.C."/>
            <person name="Banfield J.F."/>
            <person name="Relman D.A."/>
        </authorList>
    </citation>
    <scope>NUCLEOTIDE SEQUENCE [LARGE SCALE GENOMIC DNA]</scope>
    <source>
        <strain evidence="2">DOLJORAL78_47_21</strain>
    </source>
</reference>
<proteinExistence type="predicted"/>
<keyword evidence="2" id="KW-0548">Nucleotidyltransferase</keyword>
<evidence type="ECO:0000259" key="1">
    <source>
        <dbReference type="Pfam" id="PF00483"/>
    </source>
</evidence>
<evidence type="ECO:0000313" key="2">
    <source>
        <dbReference type="EMBL" id="PIE24876.1"/>
    </source>
</evidence>
<dbReference type="Gene3D" id="3.90.550.10">
    <property type="entry name" value="Spore Coat Polysaccharide Biosynthesis Protein SpsA, Chain A"/>
    <property type="match status" value="1"/>
</dbReference>
<evidence type="ECO:0000313" key="3">
    <source>
        <dbReference type="Proteomes" id="UP000243469"/>
    </source>
</evidence>
<organism evidence="2 3">
    <name type="scientific">Neptuniibacter caesariensis</name>
    <dbReference type="NCBI Taxonomy" id="207954"/>
    <lineage>
        <taxon>Bacteria</taxon>
        <taxon>Pseudomonadati</taxon>
        <taxon>Pseudomonadota</taxon>
        <taxon>Gammaproteobacteria</taxon>
        <taxon>Oceanospirillales</taxon>
        <taxon>Oceanospirillaceae</taxon>
        <taxon>Neptuniibacter</taxon>
    </lineage>
</organism>
<dbReference type="SUPFAM" id="SSF53448">
    <property type="entry name" value="Nucleotide-diphospho-sugar transferases"/>
    <property type="match status" value="1"/>
</dbReference>
<dbReference type="Proteomes" id="UP000243469">
    <property type="component" value="Unassembled WGS sequence"/>
</dbReference>
<accession>A0A2G6JN90</accession>
<dbReference type="GO" id="GO:0016779">
    <property type="term" value="F:nucleotidyltransferase activity"/>
    <property type="evidence" value="ECO:0007669"/>
    <property type="project" value="UniProtKB-KW"/>
</dbReference>
<comment type="caution">
    <text evidence="2">The sequence shown here is derived from an EMBL/GenBank/DDBJ whole genome shotgun (WGS) entry which is preliminary data.</text>
</comment>
<dbReference type="NCBIfam" id="NF045761">
    <property type="entry name" value="NAMPUrTaseMurU"/>
    <property type="match status" value="1"/>
</dbReference>
<gene>
    <name evidence="2" type="ORF">CSA60_02670</name>
</gene>
<dbReference type="InterPro" id="IPR050486">
    <property type="entry name" value="Mannose-1P_guanyltransferase"/>
</dbReference>
<sequence length="228" mass="24904">MNAMILAAGLGKRMRPLTLTKPKPLLTVAGKPLIQYHVERLAKAGVERIIINHAWLGEQIEAFLGKGERFGVEILYSREVEPLETAGGIRNALDFLQLGNDSTFLLVNGDVFTNYPFARLLGGRDEPCLVLVNNPEHNPGGDFALVGDALVPEGKDCFTFSGISRLPLEMFAALEVDKVMPLAPLLRHAIACGGVKGELYQGYWADIGTPERLAEVNQLVEEQKINGL</sequence>
<feature type="domain" description="Nucleotidyl transferase" evidence="1">
    <location>
        <begin position="3"/>
        <end position="121"/>
    </location>
</feature>
<dbReference type="CDD" id="cd06422">
    <property type="entry name" value="NTP_transferase_like_1"/>
    <property type="match status" value="1"/>
</dbReference>
<dbReference type="InterPro" id="IPR029044">
    <property type="entry name" value="Nucleotide-diphossugar_trans"/>
</dbReference>
<dbReference type="AlphaFoldDB" id="A0A2G6JN90"/>
<dbReference type="PANTHER" id="PTHR22572">
    <property type="entry name" value="SUGAR-1-PHOSPHATE GUANYL TRANSFERASE"/>
    <property type="match status" value="1"/>
</dbReference>
<protein>
    <submittedName>
        <fullName evidence="2">Mannose-1-phosphate guanylyltransferase</fullName>
    </submittedName>
</protein>
<keyword evidence="2" id="KW-0808">Transferase</keyword>
<dbReference type="InterPro" id="IPR054790">
    <property type="entry name" value="MurU"/>
</dbReference>
<name>A0A2G6JN90_NEPCE</name>
<dbReference type="Pfam" id="PF00483">
    <property type="entry name" value="NTP_transferase"/>
    <property type="match status" value="1"/>
</dbReference>
<dbReference type="EMBL" id="PDSH01000015">
    <property type="protein sequence ID" value="PIE24876.1"/>
    <property type="molecule type" value="Genomic_DNA"/>
</dbReference>